<evidence type="ECO:0000256" key="14">
    <source>
        <dbReference type="ARBA" id="ARBA00060382"/>
    </source>
</evidence>
<dbReference type="PROSITE" id="PS50268">
    <property type="entry name" value="CADHERIN_2"/>
    <property type="match status" value="2"/>
</dbReference>
<feature type="domain" description="Cadherin" evidence="22">
    <location>
        <begin position="277"/>
        <end position="357"/>
    </location>
</feature>
<evidence type="ECO:0000256" key="6">
    <source>
        <dbReference type="ARBA" id="ARBA00022737"/>
    </source>
</evidence>
<comment type="subcellular location">
    <subcellularLocation>
        <location evidence="1">Apical cell membrane</location>
        <topology evidence="1">Single-pass type I membrane protein</topology>
    </subcellularLocation>
    <subcellularLocation>
        <location evidence="14">Cell projection</location>
        <location evidence="14">Microvillus membrane</location>
        <topology evidence="14">Single-pass type I membrane protein</topology>
    </subcellularLocation>
</comment>
<dbReference type="GO" id="GO:0007156">
    <property type="term" value="P:homophilic cell adhesion via plasma membrane adhesion molecules"/>
    <property type="evidence" value="ECO:0007669"/>
    <property type="project" value="InterPro"/>
</dbReference>
<feature type="compositionally biased region" description="Low complexity" evidence="19">
    <location>
        <begin position="718"/>
        <end position="727"/>
    </location>
</feature>
<evidence type="ECO:0000256" key="9">
    <source>
        <dbReference type="ARBA" id="ARBA00022989"/>
    </source>
</evidence>
<dbReference type="GO" id="GO:0005509">
    <property type="term" value="F:calcium ion binding"/>
    <property type="evidence" value="ECO:0007669"/>
    <property type="project" value="UniProtKB-UniRule"/>
</dbReference>
<evidence type="ECO:0000256" key="4">
    <source>
        <dbReference type="ARBA" id="ARBA00022692"/>
    </source>
</evidence>
<evidence type="ECO:0000256" key="3">
    <source>
        <dbReference type="ARBA" id="ARBA00022553"/>
    </source>
</evidence>
<feature type="domain" description="Cadherin" evidence="22">
    <location>
        <begin position="128"/>
        <end position="240"/>
    </location>
</feature>
<dbReference type="GO" id="GO:0045296">
    <property type="term" value="F:cadherin binding"/>
    <property type="evidence" value="ECO:0007669"/>
    <property type="project" value="TreeGrafter"/>
</dbReference>
<dbReference type="GO" id="GO:0016477">
    <property type="term" value="P:cell migration"/>
    <property type="evidence" value="ECO:0007669"/>
    <property type="project" value="TreeGrafter"/>
</dbReference>
<feature type="signal peptide" evidence="21">
    <location>
        <begin position="1"/>
        <end position="28"/>
    </location>
</feature>
<dbReference type="GeneTree" id="ENSGT00940000162463"/>
<evidence type="ECO:0000256" key="1">
    <source>
        <dbReference type="ARBA" id="ARBA00004247"/>
    </source>
</evidence>
<protein>
    <recommendedName>
        <fullName evidence="16">Cadherin-related family member 5</fullName>
    </recommendedName>
    <alternativeName>
        <fullName evidence="17">Mu-protocadherin</fullName>
    </alternativeName>
</protein>
<feature type="compositionally biased region" description="Low complexity" evidence="19">
    <location>
        <begin position="489"/>
        <end position="500"/>
    </location>
</feature>
<feature type="compositionally biased region" description="Pro residues" evidence="19">
    <location>
        <begin position="612"/>
        <end position="630"/>
    </location>
</feature>
<feature type="region of interest" description="Disordered" evidence="19">
    <location>
        <begin position="709"/>
        <end position="763"/>
    </location>
</feature>
<keyword evidence="6" id="KW-0677">Repeat</keyword>
<keyword evidence="7" id="KW-0221">Differentiation</keyword>
<dbReference type="FunFam" id="2.60.40.60:FF:000261">
    <property type="entry name" value="Cadherin-related family member 5"/>
    <property type="match status" value="1"/>
</dbReference>
<organism evidence="23 24">
    <name type="scientific">Marmota marmota marmota</name>
    <name type="common">Alpine marmot</name>
    <dbReference type="NCBI Taxonomy" id="9994"/>
    <lineage>
        <taxon>Eukaryota</taxon>
        <taxon>Metazoa</taxon>
        <taxon>Chordata</taxon>
        <taxon>Craniata</taxon>
        <taxon>Vertebrata</taxon>
        <taxon>Euteleostomi</taxon>
        <taxon>Mammalia</taxon>
        <taxon>Eutheria</taxon>
        <taxon>Euarchontoglires</taxon>
        <taxon>Glires</taxon>
        <taxon>Rodentia</taxon>
        <taxon>Sciuromorpha</taxon>
        <taxon>Sciuridae</taxon>
        <taxon>Xerinae</taxon>
        <taxon>Marmotini</taxon>
        <taxon>Marmota</taxon>
    </lineage>
</organism>
<dbReference type="PANTHER" id="PTHR24027:SF423">
    <property type="entry name" value="PROTOCADHERIN-16"/>
    <property type="match status" value="1"/>
</dbReference>
<keyword evidence="9 20" id="KW-1133">Transmembrane helix</keyword>
<evidence type="ECO:0000256" key="16">
    <source>
        <dbReference type="ARBA" id="ARBA00067494"/>
    </source>
</evidence>
<dbReference type="GO" id="GO:0032532">
    <property type="term" value="P:regulation of microvillus length"/>
    <property type="evidence" value="ECO:0007669"/>
    <property type="project" value="Ensembl"/>
</dbReference>
<keyword evidence="11" id="KW-0325">Glycoprotein</keyword>
<keyword evidence="12" id="KW-0966">Cell projection</keyword>
<keyword evidence="5 21" id="KW-0732">Signal</keyword>
<reference evidence="23" key="1">
    <citation type="submission" date="2025-08" db="UniProtKB">
        <authorList>
            <consortium name="Ensembl"/>
        </authorList>
    </citation>
    <scope>IDENTIFICATION</scope>
</reference>
<dbReference type="Proteomes" id="UP000694407">
    <property type="component" value="Unplaced"/>
</dbReference>
<comment type="function">
    <text evidence="13">Intermicrovillar adhesion molecule that forms, via its extracellular domain, calcium-dependent heterophilic complexes with CDHR2 on adjacent microvilli. Thereby, controls the packing of microvilli at the apical membrane of epithelial cells. Through its cytoplasmic domain, interacts with microvillus cytoplasmic proteins to form the intermicrovillar adhesion complex/IMAC. This complex plays a central role in microvilli and epithelial brush border differentiation.</text>
</comment>
<feature type="compositionally biased region" description="Pro residues" evidence="19">
    <location>
        <begin position="457"/>
        <end position="467"/>
    </location>
</feature>
<dbReference type="InterPro" id="IPR002126">
    <property type="entry name" value="Cadherin-like_dom"/>
</dbReference>
<dbReference type="InterPro" id="IPR039808">
    <property type="entry name" value="Cadherin"/>
</dbReference>
<feature type="region of interest" description="Disordered" evidence="19">
    <location>
        <begin position="452"/>
        <end position="642"/>
    </location>
</feature>
<evidence type="ECO:0000256" key="11">
    <source>
        <dbReference type="ARBA" id="ARBA00023180"/>
    </source>
</evidence>
<dbReference type="PROSITE" id="PS00232">
    <property type="entry name" value="CADHERIN_1"/>
    <property type="match status" value="1"/>
</dbReference>
<keyword evidence="2" id="KW-1003">Cell membrane</keyword>
<dbReference type="SMART" id="SM00112">
    <property type="entry name" value="CA"/>
    <property type="match status" value="3"/>
</dbReference>
<reference evidence="23" key="2">
    <citation type="submission" date="2025-09" db="UniProtKB">
        <authorList>
            <consortium name="Ensembl"/>
        </authorList>
    </citation>
    <scope>IDENTIFICATION</scope>
</reference>
<proteinExistence type="predicted"/>
<dbReference type="CDD" id="cd11304">
    <property type="entry name" value="Cadherin_repeat"/>
    <property type="match status" value="2"/>
</dbReference>
<evidence type="ECO:0000256" key="5">
    <source>
        <dbReference type="ARBA" id="ARBA00022729"/>
    </source>
</evidence>
<evidence type="ECO:0000313" key="23">
    <source>
        <dbReference type="Ensembl" id="ENSMMMP00000007054.1"/>
    </source>
</evidence>
<dbReference type="GO" id="GO:0008013">
    <property type="term" value="F:beta-catenin binding"/>
    <property type="evidence" value="ECO:0007669"/>
    <property type="project" value="Ensembl"/>
</dbReference>
<keyword evidence="8 18" id="KW-0106">Calcium</keyword>
<evidence type="ECO:0000256" key="19">
    <source>
        <dbReference type="SAM" id="MobiDB-lite"/>
    </source>
</evidence>
<evidence type="ECO:0000256" key="15">
    <source>
        <dbReference type="ARBA" id="ARBA00063725"/>
    </source>
</evidence>
<dbReference type="PANTHER" id="PTHR24027">
    <property type="entry name" value="CADHERIN-23"/>
    <property type="match status" value="1"/>
</dbReference>
<evidence type="ECO:0000259" key="22">
    <source>
        <dbReference type="PROSITE" id="PS50268"/>
    </source>
</evidence>
<feature type="compositionally biased region" description="Acidic residues" evidence="19">
    <location>
        <begin position="802"/>
        <end position="811"/>
    </location>
</feature>
<gene>
    <name evidence="23" type="primary">CDHR5</name>
</gene>
<keyword evidence="24" id="KW-1185">Reference proteome</keyword>
<dbReference type="GO" id="GO:0090675">
    <property type="term" value="P:intermicrovillar adhesion"/>
    <property type="evidence" value="ECO:0007669"/>
    <property type="project" value="Ensembl"/>
</dbReference>
<sequence length="830" mass="86361">MGAQALRWPPLLLVLLTVLLGHSPGATAQTQVCSVDKTSLQVQENANITEALVNISVPEGQQVTLGSSSTPSAFRILGNQLFLSVIPDYEENRMLEAHLECKRGDTVVTQLKVFVVVLDINDNAPEFPFSTKEQDVQEDTKVNSTVIPEAELQATDRDKDSTLFYTLQEVTPGAGSFFSLLGVNRPALRLDRALDFYKWQNMTFRLLVRDTREEHREPSHTATATLVLKVLPADLRPPWFLPCSYSDGSVCIQAQYQGAIPTGHTLLSPLILRPGPIYAVDGDRGINERVIYSIIGGNKDNTFAIDPDSGNLTMTKSVPSPATFLLLVKGEQADGARYSVTQVTVEARQANGSQPHFSQSLYRGTVAPGSGSGVAVQDAASPSQPLRIWAQDPEFPDLNSAITYQITNCSEFRMAGEMVLTATAIEQAGVFYAEVEANNTVTAGVATTVVEIRVSEPEPPSTEPPTSPETGRTTGPWSSTTSEAPRPPGTSQGPSTTSSEGGSGPHPPLGTTLRPPTSPTPGGPPSLGVGTSTRPATPGGGSAQTQKPGTSGPTAPGTGAGTSPQPATPGGGSAQTSKPTTTPDVGASPSRPATPGGGSAQTQKPGTSRPLVPGPSRSPPPSGSPHPTCPRMPGSSTGGSVPIQDDQHFSIVDMAVLGGVLGALLLLALLGLAILIHKHYGHQLNCCSGKAAEPQPHGFDNQAFLGDQEANWAPAPSPGSGPKSVEVPPEPPNPGPLASAPESPVAARAVDSPSAVRSILTKERRPEGGYKAVWFGEDIGAEADVVVLNAPTADADGAGDSGSEDSGEEDAGQGWGPRGAPAPEDDSTYI</sequence>
<dbReference type="AlphaFoldDB" id="A0A8C5Z0V6"/>
<evidence type="ECO:0000256" key="18">
    <source>
        <dbReference type="PROSITE-ProRule" id="PRU00043"/>
    </source>
</evidence>
<evidence type="ECO:0000256" key="20">
    <source>
        <dbReference type="SAM" id="Phobius"/>
    </source>
</evidence>
<dbReference type="Gene3D" id="2.60.40.60">
    <property type="entry name" value="Cadherins"/>
    <property type="match status" value="3"/>
</dbReference>
<accession>A0A8C5Z0V6</accession>
<feature type="compositionally biased region" description="Polar residues" evidence="19">
    <location>
        <begin position="471"/>
        <end position="483"/>
    </location>
</feature>
<dbReference type="SUPFAM" id="SSF49313">
    <property type="entry name" value="Cadherin-like"/>
    <property type="match status" value="2"/>
</dbReference>
<keyword evidence="4 20" id="KW-0812">Transmembrane</keyword>
<feature type="chain" id="PRO_5034616005" description="Cadherin-related family member 5" evidence="21">
    <location>
        <begin position="29"/>
        <end position="830"/>
    </location>
</feature>
<evidence type="ECO:0000256" key="13">
    <source>
        <dbReference type="ARBA" id="ARBA00056389"/>
    </source>
</evidence>
<keyword evidence="10 20" id="KW-0472">Membrane</keyword>
<comment type="subunit">
    <text evidence="15">Part of the IMAC/intermicrovillar adhesion complex/intermicrovillar tip-link complex composed of ANKS4B, MYO7B, USH1C, CDHR2 and CDHR5. Interacts (via cytoplasmic domain) with USH1C and MYO7B; required for proper localization of CDHR5 to microvilli tips and its function in brush border differentiation.</text>
</comment>
<evidence type="ECO:0000256" key="10">
    <source>
        <dbReference type="ARBA" id="ARBA00023136"/>
    </source>
</evidence>
<evidence type="ECO:0000256" key="12">
    <source>
        <dbReference type="ARBA" id="ARBA00023273"/>
    </source>
</evidence>
<name>A0A8C5Z0V6_MARMA</name>
<dbReference type="Pfam" id="PF00028">
    <property type="entry name" value="Cadherin"/>
    <property type="match status" value="1"/>
</dbReference>
<evidence type="ECO:0000256" key="8">
    <source>
        <dbReference type="ARBA" id="ARBA00022837"/>
    </source>
</evidence>
<evidence type="ECO:0000313" key="24">
    <source>
        <dbReference type="Proteomes" id="UP000694407"/>
    </source>
</evidence>
<evidence type="ECO:0000256" key="21">
    <source>
        <dbReference type="SAM" id="SignalP"/>
    </source>
</evidence>
<dbReference type="Ensembl" id="ENSMMMT00000008022.1">
    <property type="protein sequence ID" value="ENSMMMP00000007054.1"/>
    <property type="gene ID" value="ENSMMMG00000006256.1"/>
</dbReference>
<feature type="transmembrane region" description="Helical" evidence="20">
    <location>
        <begin position="654"/>
        <end position="676"/>
    </location>
</feature>
<feature type="region of interest" description="Disordered" evidence="19">
    <location>
        <begin position="790"/>
        <end position="830"/>
    </location>
</feature>
<dbReference type="InterPro" id="IPR015919">
    <property type="entry name" value="Cadherin-like_sf"/>
</dbReference>
<dbReference type="GO" id="GO:0030154">
    <property type="term" value="P:cell differentiation"/>
    <property type="evidence" value="ECO:0007669"/>
    <property type="project" value="UniProtKB-KW"/>
</dbReference>
<keyword evidence="3" id="KW-0597">Phosphoprotein</keyword>
<evidence type="ECO:0000256" key="2">
    <source>
        <dbReference type="ARBA" id="ARBA00022475"/>
    </source>
</evidence>
<dbReference type="GO" id="GO:0031526">
    <property type="term" value="C:brush border membrane"/>
    <property type="evidence" value="ECO:0007669"/>
    <property type="project" value="Ensembl"/>
</dbReference>
<dbReference type="GO" id="GO:0016342">
    <property type="term" value="C:catenin complex"/>
    <property type="evidence" value="ECO:0007669"/>
    <property type="project" value="TreeGrafter"/>
</dbReference>
<dbReference type="InterPro" id="IPR020894">
    <property type="entry name" value="Cadherin_CS"/>
</dbReference>
<dbReference type="GO" id="GO:0031528">
    <property type="term" value="C:microvillus membrane"/>
    <property type="evidence" value="ECO:0007669"/>
    <property type="project" value="UniProtKB-SubCell"/>
</dbReference>
<evidence type="ECO:0000256" key="7">
    <source>
        <dbReference type="ARBA" id="ARBA00022782"/>
    </source>
</evidence>
<feature type="compositionally biased region" description="Low complexity" evidence="19">
    <location>
        <begin position="548"/>
        <end position="565"/>
    </location>
</feature>
<evidence type="ECO:0000256" key="17">
    <source>
        <dbReference type="ARBA" id="ARBA00081919"/>
    </source>
</evidence>